<gene>
    <name evidence="3" type="ORF">KC980_00815</name>
</gene>
<evidence type="ECO:0000259" key="2">
    <source>
        <dbReference type="Pfam" id="PF08308"/>
    </source>
</evidence>
<name>A0A955J1G0_UNCKA</name>
<dbReference type="InterPro" id="IPR013229">
    <property type="entry name" value="PEGA"/>
</dbReference>
<dbReference type="EMBL" id="JAGQNX010000021">
    <property type="protein sequence ID" value="MCA9308029.1"/>
    <property type="molecule type" value="Genomic_DNA"/>
</dbReference>
<keyword evidence="1" id="KW-0472">Membrane</keyword>
<reference evidence="3" key="1">
    <citation type="submission" date="2020-04" db="EMBL/GenBank/DDBJ databases">
        <authorList>
            <person name="Zhang T."/>
        </authorList>
    </citation>
    <scope>NUCLEOTIDE SEQUENCE</scope>
    <source>
        <strain evidence="3">HKST-UBA79</strain>
    </source>
</reference>
<feature type="domain" description="PEGA" evidence="2">
    <location>
        <begin position="51"/>
        <end position="112"/>
    </location>
</feature>
<feature type="transmembrane region" description="Helical" evidence="1">
    <location>
        <begin position="6"/>
        <end position="26"/>
    </location>
</feature>
<protein>
    <submittedName>
        <fullName evidence="3">PEGA domain-containing protein</fullName>
    </submittedName>
</protein>
<evidence type="ECO:0000313" key="3">
    <source>
        <dbReference type="EMBL" id="MCA9308029.1"/>
    </source>
</evidence>
<dbReference type="Gene3D" id="2.120.10.30">
    <property type="entry name" value="TolB, C-terminal domain"/>
    <property type="match status" value="1"/>
</dbReference>
<comment type="caution">
    <text evidence="3">The sequence shown here is derived from an EMBL/GenBank/DDBJ whole genome shotgun (WGS) entry which is preliminary data.</text>
</comment>
<sequence length="395" mass="43965">MPLKNWIQTLLSLLFIFGTTTFLFFYTRGDIRIGTDEKIIDFSQTGMLGAKSIPESANIKINGVLTAATDTNIPGLEPGIYEVEVVKPGYVPWKKEIEIFPQLVTDITAVLVSETPRLEPLTNTGARVPTLAPSGERIAFFAKDPEDPGVWVIPLSGQSLNIFGTNPNLVIEDTPFETYSNGISIIWSPDETQLLIEVVATENTDINDTTVSRKYVLDIQTGTAQIVEDTEKLLNDWKKETTEKRQSVLENAELPETILQVALDEETVWAPDNKKFLYKEKLAGKTNYKVYNTETPLPVGEKVETTVLVINDTDKQPAVTWYTDSYHLVLTELDSEQIDRGTVSLIRIDGTNKTEVFNNTLMSDKVYSAPGGDKLVILTSFKSTGQSDLYTIGIR</sequence>
<keyword evidence="1" id="KW-1133">Transmembrane helix</keyword>
<keyword evidence="1" id="KW-0812">Transmembrane</keyword>
<dbReference type="SUPFAM" id="SSF82171">
    <property type="entry name" value="DPP6 N-terminal domain-like"/>
    <property type="match status" value="1"/>
</dbReference>
<dbReference type="AlphaFoldDB" id="A0A955J1G0"/>
<proteinExistence type="predicted"/>
<reference evidence="3" key="2">
    <citation type="journal article" date="2021" name="Microbiome">
        <title>Successional dynamics and alternative stable states in a saline activated sludge microbial community over 9 years.</title>
        <authorList>
            <person name="Wang Y."/>
            <person name="Ye J."/>
            <person name="Ju F."/>
            <person name="Liu L."/>
            <person name="Boyd J.A."/>
            <person name="Deng Y."/>
            <person name="Parks D.H."/>
            <person name="Jiang X."/>
            <person name="Yin X."/>
            <person name="Woodcroft B.J."/>
            <person name="Tyson G.W."/>
            <person name="Hugenholtz P."/>
            <person name="Polz M.F."/>
            <person name="Zhang T."/>
        </authorList>
    </citation>
    <scope>NUCLEOTIDE SEQUENCE</scope>
    <source>
        <strain evidence="3">HKST-UBA79</strain>
    </source>
</reference>
<evidence type="ECO:0000313" key="4">
    <source>
        <dbReference type="Proteomes" id="UP000740557"/>
    </source>
</evidence>
<organism evidence="3 4">
    <name type="scientific">candidate division WWE3 bacterium</name>
    <dbReference type="NCBI Taxonomy" id="2053526"/>
    <lineage>
        <taxon>Bacteria</taxon>
        <taxon>Katanobacteria</taxon>
    </lineage>
</organism>
<dbReference type="Pfam" id="PF08308">
    <property type="entry name" value="PEGA"/>
    <property type="match status" value="1"/>
</dbReference>
<dbReference type="InterPro" id="IPR011042">
    <property type="entry name" value="6-blade_b-propeller_TolB-like"/>
</dbReference>
<evidence type="ECO:0000256" key="1">
    <source>
        <dbReference type="SAM" id="Phobius"/>
    </source>
</evidence>
<accession>A0A955J1G0</accession>
<dbReference type="Proteomes" id="UP000740557">
    <property type="component" value="Unassembled WGS sequence"/>
</dbReference>